<dbReference type="Pfam" id="PF14223">
    <property type="entry name" value="Retrotran_gag_2"/>
    <property type="match status" value="1"/>
</dbReference>
<dbReference type="EMBL" id="VIEB01000013">
    <property type="protein sequence ID" value="TQE13212.1"/>
    <property type="molecule type" value="Genomic_DNA"/>
</dbReference>
<dbReference type="Proteomes" id="UP000315295">
    <property type="component" value="Unassembled WGS sequence"/>
</dbReference>
<evidence type="ECO:0008006" key="3">
    <source>
        <dbReference type="Google" id="ProtNLM"/>
    </source>
</evidence>
<dbReference type="AlphaFoldDB" id="A0A540NQA8"/>
<gene>
    <name evidence="1" type="ORF">C1H46_001296</name>
</gene>
<name>A0A540NQA8_MALBA</name>
<dbReference type="PANTHER" id="PTHR35317:SF35">
    <property type="entry name" value="DUF4219 DOMAIN-CONTAINING PROTEIN"/>
    <property type="match status" value="1"/>
</dbReference>
<reference evidence="1 2" key="1">
    <citation type="journal article" date="2019" name="G3 (Bethesda)">
        <title>Sequencing of a Wild Apple (Malus baccata) Genome Unravels the Differences Between Cultivated and Wild Apple Species Regarding Disease Resistance and Cold Tolerance.</title>
        <authorList>
            <person name="Chen X."/>
        </authorList>
    </citation>
    <scope>NUCLEOTIDE SEQUENCE [LARGE SCALE GENOMIC DNA]</scope>
    <source>
        <strain evidence="2">cv. Shandingzi</strain>
        <tissue evidence="1">Leaves</tissue>
    </source>
</reference>
<sequence length="66" mass="7750">MVWDLLYGEYHGGDQVRSVKLQNLRCEFEYAKMCDDETLSGYLTRLNDVINQMKTFGEILSNERLV</sequence>
<organism evidence="1 2">
    <name type="scientific">Malus baccata</name>
    <name type="common">Siberian crab apple</name>
    <name type="synonym">Pyrus baccata</name>
    <dbReference type="NCBI Taxonomy" id="106549"/>
    <lineage>
        <taxon>Eukaryota</taxon>
        <taxon>Viridiplantae</taxon>
        <taxon>Streptophyta</taxon>
        <taxon>Embryophyta</taxon>
        <taxon>Tracheophyta</taxon>
        <taxon>Spermatophyta</taxon>
        <taxon>Magnoliopsida</taxon>
        <taxon>eudicotyledons</taxon>
        <taxon>Gunneridae</taxon>
        <taxon>Pentapetalae</taxon>
        <taxon>rosids</taxon>
        <taxon>fabids</taxon>
        <taxon>Rosales</taxon>
        <taxon>Rosaceae</taxon>
        <taxon>Amygdaloideae</taxon>
        <taxon>Maleae</taxon>
        <taxon>Malus</taxon>
    </lineage>
</organism>
<protein>
    <recommendedName>
        <fullName evidence="3">Retrotransposon gag domain-containing protein</fullName>
    </recommendedName>
</protein>
<dbReference type="PANTHER" id="PTHR35317">
    <property type="entry name" value="OS04G0629600 PROTEIN"/>
    <property type="match status" value="1"/>
</dbReference>
<proteinExistence type="predicted"/>
<comment type="caution">
    <text evidence="1">The sequence shown here is derived from an EMBL/GenBank/DDBJ whole genome shotgun (WGS) entry which is preliminary data.</text>
</comment>
<accession>A0A540NQA8</accession>
<evidence type="ECO:0000313" key="1">
    <source>
        <dbReference type="EMBL" id="TQE13212.1"/>
    </source>
</evidence>
<keyword evidence="2" id="KW-1185">Reference proteome</keyword>
<evidence type="ECO:0000313" key="2">
    <source>
        <dbReference type="Proteomes" id="UP000315295"/>
    </source>
</evidence>